<dbReference type="NCBIfam" id="TIGR01549">
    <property type="entry name" value="HAD-SF-IA-v1"/>
    <property type="match status" value="1"/>
</dbReference>
<evidence type="ECO:0000313" key="1">
    <source>
        <dbReference type="EMBL" id="OZJ06337.1"/>
    </source>
</evidence>
<keyword evidence="2" id="KW-1185">Reference proteome</keyword>
<dbReference type="InterPro" id="IPR036412">
    <property type="entry name" value="HAD-like_sf"/>
</dbReference>
<protein>
    <submittedName>
        <fullName evidence="1">Uncharacterized protein</fullName>
    </submittedName>
</protein>
<dbReference type="PANTHER" id="PTHR43885">
    <property type="entry name" value="HALOACID DEHALOGENASE-LIKE HYDROLASE"/>
    <property type="match status" value="1"/>
</dbReference>
<reference evidence="1 2" key="1">
    <citation type="journal article" date="2017" name="Mycologia">
        <title>Bifiguratus adelaidae, gen. et sp. nov., a new member of Mucoromycotina in endophytic and soil-dwelling habitats.</title>
        <authorList>
            <person name="Torres-Cruz T.J."/>
            <person name="Billingsley Tobias T.L."/>
            <person name="Almatruk M."/>
            <person name="Hesse C."/>
            <person name="Kuske C.R."/>
            <person name="Desiro A."/>
            <person name="Benucci G.M."/>
            <person name="Bonito G."/>
            <person name="Stajich J.E."/>
            <person name="Dunlap C."/>
            <person name="Arnold A.E."/>
            <person name="Porras-Alfaro A."/>
        </authorList>
    </citation>
    <scope>NUCLEOTIDE SEQUENCE [LARGE SCALE GENOMIC DNA]</scope>
    <source>
        <strain evidence="1 2">AZ0501</strain>
    </source>
</reference>
<dbReference type="Pfam" id="PF13419">
    <property type="entry name" value="HAD_2"/>
    <property type="match status" value="1"/>
</dbReference>
<dbReference type="SUPFAM" id="SSF56784">
    <property type="entry name" value="HAD-like"/>
    <property type="match status" value="1"/>
</dbReference>
<comment type="caution">
    <text evidence="1">The sequence shown here is derived from an EMBL/GenBank/DDBJ whole genome shotgun (WGS) entry which is preliminary data.</text>
</comment>
<evidence type="ECO:0000313" key="2">
    <source>
        <dbReference type="Proteomes" id="UP000242875"/>
    </source>
</evidence>
<dbReference type="EMBL" id="MVBO01000004">
    <property type="protein sequence ID" value="OZJ06337.1"/>
    <property type="molecule type" value="Genomic_DNA"/>
</dbReference>
<sequence length="232" mass="26023">MVSSSARRVAYARTLHSGLALPRIRGVVFDLDGTMNIPDYTMFTRMRGILGISDKQDILKHIDGLEGPDKVAANEAIESIERSVIDTMSLQPGLLDLLNWLDRHSVPKAILTRNNQEPVLHFVNQLLPVANYKGAFDPVITRKFKPTKPSPAPLLHIAKQWNMHPQEILMVGDGKDDMKCGREAGSVTCFMENKGQESAALECEKNGWVDLKIQRISQIKDILEGFDVYRED</sequence>
<accession>A0A261Y6V6</accession>
<dbReference type="InterPro" id="IPR006439">
    <property type="entry name" value="HAD-SF_hydro_IA"/>
</dbReference>
<dbReference type="PANTHER" id="PTHR43885:SF1">
    <property type="entry name" value="SUPERFAMILY HYDROLASE, PUTATIVE (AFU_ORTHOLOGUE AFUA_4G13290)-RELATED"/>
    <property type="match status" value="1"/>
</dbReference>
<gene>
    <name evidence="1" type="ORF">BZG36_00652</name>
</gene>
<dbReference type="Gene3D" id="3.40.50.1000">
    <property type="entry name" value="HAD superfamily/HAD-like"/>
    <property type="match status" value="1"/>
</dbReference>
<name>A0A261Y6V6_9FUNG</name>
<dbReference type="GO" id="GO:0033883">
    <property type="term" value="F:pyridoxal phosphatase activity"/>
    <property type="evidence" value="ECO:0007669"/>
    <property type="project" value="EnsemblFungi"/>
</dbReference>
<dbReference type="InterPro" id="IPR023214">
    <property type="entry name" value="HAD_sf"/>
</dbReference>
<dbReference type="InterPro" id="IPR041492">
    <property type="entry name" value="HAD_2"/>
</dbReference>
<dbReference type="OrthoDB" id="426235at2759"/>
<dbReference type="Proteomes" id="UP000242875">
    <property type="component" value="Unassembled WGS sequence"/>
</dbReference>
<dbReference type="Gene3D" id="1.10.260.80">
    <property type="match status" value="1"/>
</dbReference>
<dbReference type="AlphaFoldDB" id="A0A261Y6V6"/>
<organism evidence="1 2">
    <name type="scientific">Bifiguratus adelaidae</name>
    <dbReference type="NCBI Taxonomy" id="1938954"/>
    <lineage>
        <taxon>Eukaryota</taxon>
        <taxon>Fungi</taxon>
        <taxon>Fungi incertae sedis</taxon>
        <taxon>Mucoromycota</taxon>
        <taxon>Mucoromycotina</taxon>
        <taxon>Endogonomycetes</taxon>
        <taxon>Endogonales</taxon>
        <taxon>Endogonales incertae sedis</taxon>
        <taxon>Bifiguratus</taxon>
    </lineage>
</organism>
<dbReference type="SFLD" id="SFLDS00003">
    <property type="entry name" value="Haloacid_Dehalogenase"/>
    <property type="match status" value="1"/>
</dbReference>
<dbReference type="SFLD" id="SFLDG01129">
    <property type="entry name" value="C1.5:_HAD__Beta-PGM__Phosphata"/>
    <property type="match status" value="1"/>
</dbReference>
<proteinExistence type="predicted"/>